<dbReference type="Proteomes" id="UP001163324">
    <property type="component" value="Chromosome 6"/>
</dbReference>
<evidence type="ECO:0000313" key="1">
    <source>
        <dbReference type="EMBL" id="KAI9898121.1"/>
    </source>
</evidence>
<name>A0ACC0UVI0_9HYPO</name>
<accession>A0ACC0UVI0</accession>
<protein>
    <submittedName>
        <fullName evidence="1">Uncharacterized protein</fullName>
    </submittedName>
</protein>
<reference evidence="1" key="1">
    <citation type="submission" date="2022-10" db="EMBL/GenBank/DDBJ databases">
        <title>Complete Genome of Trichothecium roseum strain YXFP-22015, a Plant Pathogen Isolated from Citrus.</title>
        <authorList>
            <person name="Wang Y."/>
            <person name="Zhu L."/>
        </authorList>
    </citation>
    <scope>NUCLEOTIDE SEQUENCE</scope>
    <source>
        <strain evidence="1">YXFP-22015</strain>
    </source>
</reference>
<gene>
    <name evidence="1" type="ORF">N3K66_006481</name>
</gene>
<organism evidence="1 2">
    <name type="scientific">Trichothecium roseum</name>
    <dbReference type="NCBI Taxonomy" id="47278"/>
    <lineage>
        <taxon>Eukaryota</taxon>
        <taxon>Fungi</taxon>
        <taxon>Dikarya</taxon>
        <taxon>Ascomycota</taxon>
        <taxon>Pezizomycotina</taxon>
        <taxon>Sordariomycetes</taxon>
        <taxon>Hypocreomycetidae</taxon>
        <taxon>Hypocreales</taxon>
        <taxon>Hypocreales incertae sedis</taxon>
        <taxon>Trichothecium</taxon>
    </lineage>
</organism>
<evidence type="ECO:0000313" key="2">
    <source>
        <dbReference type="Proteomes" id="UP001163324"/>
    </source>
</evidence>
<dbReference type="EMBL" id="CM047945">
    <property type="protein sequence ID" value="KAI9898121.1"/>
    <property type="molecule type" value="Genomic_DNA"/>
</dbReference>
<sequence length="553" mass="61170">MSSSPGSSESPESYELHANSSSSFHNAAAASTNGADLDKDRPYHSKRPHKKSRTGCKNCKARKVKCDEARPQCRYCRLRKAECIYPEPSESKPTTTSSSAARTAAAAAATSTSSASASNTWKQPHDANNRNAAAQPPASSAPVEDDTPASSYCTTPPLHPGEEELALVVSEPQFFPSPAVDSYDMRLLWFFTTATCSSFSVERGKDRPLENILRTRMVQHAFASPFLLDSLFALSSLHMQQLNQNVDKNRSLMYRARSYEGYRKAVERGRPEDYAAMIGNSLLLTALSAQNFRDPEAKDLYIIDWLVVWRGIGLVIESMGMANFVKSGLHALFYRPALNHDKATKAIPNHLLFMITSIPPDDPDYLDTPTYYETLQCLGSLYLNLERGFGPIMNLRIITWFTFLPKPFISLAREMRPRALIILTYYSIFLKLVKDIWWMGGVGDRSLRDLCTHIGQNLGPEWQSFLLAPLAALPLSDRAGIARELLGDPSWTEPTGVLAKKVEAADDDEVWRAPFAPLTFLDNAGRVVTISGDNIISIDGDPAPSSSFSLLSI</sequence>
<comment type="caution">
    <text evidence="1">The sequence shown here is derived from an EMBL/GenBank/DDBJ whole genome shotgun (WGS) entry which is preliminary data.</text>
</comment>
<proteinExistence type="predicted"/>
<keyword evidence="2" id="KW-1185">Reference proteome</keyword>